<sequence length="602" mass="61258">MAQVINTNSLSLITQNNINKNQSALSSSIERLSSGLRINSAKDDAAGQAIANRFQSNINGLTQAARNANDGISAAQTTEGALSEINNNLQRVRELTVQSQNGTNSQSDLDSIQDEIKSRLDEIDRVSGQTTFNGVNVLAKDGSMKIQVGSNDGETITIDLKKIDSSTLGLTGFNVNGSGSVANTAATKADLTAAQLDTTAAGATIAAPTEDGNGVTKYTVSAGLKESTVANVFAGLSDGAKATAVITTGFDSVATNSYTYQKDTNDFTYTGTINAADATTQSNSAKLQSFLTPKAGDTASLSVKIGNSSVDVNLASDGKITAKDGSALYIDSTGNLTQNSAGLTNANLATLDGLTKNHSAAADATTAAVAVPVDITTADGATIHLAGDTAAATEPATGVAGAITVTNARISADALQSATKGVAYTIDVAGDGATTTVGDIQVAANGTVKTTADGTNFSAAFTKADGTLTTSNEQEIFLQKDGSVTNGSGKAIFKDAAGKFTTDAATTAATTADPLKALDDAISSIDKFRSSLGAIQNRLDSAVTNLNNTTTNLSEAQSRIQDADYAVEVSNMSKAQIIQQAGNSVLAKANQVPQQVLSLLQG</sequence>
<feature type="domain" description="Flagellin H7-serospecific" evidence="7">
    <location>
        <begin position="363"/>
        <end position="506"/>
    </location>
</feature>
<comment type="similarity">
    <text evidence="1 4">Belongs to the bacterial flagellin family.</text>
</comment>
<reference evidence="8 9" key="1">
    <citation type="submission" date="2023-12" db="EMBL/GenBank/DDBJ databases">
        <title>Gut-associated functions are favored during microbiome assembly across C. elegans life.</title>
        <authorList>
            <person name="Zimmermann J."/>
        </authorList>
    </citation>
    <scope>NUCLEOTIDE SEQUENCE [LARGE SCALE GENOMIC DNA]</scope>
    <source>
        <strain evidence="8 9">BIGb0393</strain>
    </source>
</reference>
<comment type="caution">
    <text evidence="8">The sequence shown here is derived from an EMBL/GenBank/DDBJ whole genome shotgun (WGS) entry which is preliminary data.</text>
</comment>
<dbReference type="NCBIfam" id="NF005953">
    <property type="entry name" value="PRK08026.1"/>
    <property type="match status" value="1"/>
</dbReference>
<keyword evidence="8" id="KW-0969">Cilium</keyword>
<dbReference type="PANTHER" id="PTHR42792:SF2">
    <property type="entry name" value="FLAGELLIN"/>
    <property type="match status" value="1"/>
</dbReference>
<dbReference type="Gene3D" id="6.10.280.190">
    <property type="match status" value="1"/>
</dbReference>
<name>A0ABU8PPL9_9GAMM</name>
<protein>
    <recommendedName>
        <fullName evidence="4">Flagellin</fullName>
    </recommendedName>
</protein>
<dbReference type="Pfam" id="PF00700">
    <property type="entry name" value="Flagellin_C"/>
    <property type="match status" value="1"/>
</dbReference>
<dbReference type="InterPro" id="IPR001492">
    <property type="entry name" value="Flagellin"/>
</dbReference>
<dbReference type="PRINTS" id="PR00207">
    <property type="entry name" value="FLAGELLIN"/>
</dbReference>
<evidence type="ECO:0000259" key="6">
    <source>
        <dbReference type="Pfam" id="PF00700"/>
    </source>
</evidence>
<evidence type="ECO:0000256" key="3">
    <source>
        <dbReference type="ARBA" id="ARBA00023143"/>
    </source>
</evidence>
<proteinExistence type="inferred from homology"/>
<dbReference type="RefSeq" id="WP_180822039.1">
    <property type="nucleotide sequence ID" value="NZ_JACAWY010000001.1"/>
</dbReference>
<comment type="subcellular location">
    <subcellularLocation>
        <location evidence="4">Secreted</location>
    </subcellularLocation>
    <subcellularLocation>
        <location evidence="4">Bacterial flagellum</location>
    </subcellularLocation>
</comment>
<feature type="domain" description="Flagellin C-terminal" evidence="6">
    <location>
        <begin position="515"/>
        <end position="600"/>
    </location>
</feature>
<evidence type="ECO:0000256" key="1">
    <source>
        <dbReference type="ARBA" id="ARBA00005709"/>
    </source>
</evidence>
<keyword evidence="8" id="KW-0966">Cell projection</keyword>
<dbReference type="Pfam" id="PF12445">
    <property type="entry name" value="FliC"/>
    <property type="match status" value="1"/>
</dbReference>
<evidence type="ECO:0000313" key="8">
    <source>
        <dbReference type="EMBL" id="MEJ5043914.1"/>
    </source>
</evidence>
<evidence type="ECO:0000256" key="2">
    <source>
        <dbReference type="ARBA" id="ARBA00022525"/>
    </source>
</evidence>
<keyword evidence="2 4" id="KW-0964">Secreted</keyword>
<evidence type="ECO:0000256" key="4">
    <source>
        <dbReference type="RuleBase" id="RU362073"/>
    </source>
</evidence>
<keyword evidence="9" id="KW-1185">Reference proteome</keyword>
<comment type="function">
    <text evidence="4">Flagellin is the subunit protein which polymerizes to form the filaments of bacterial flagella.</text>
</comment>
<dbReference type="Proteomes" id="UP001362100">
    <property type="component" value="Unassembled WGS sequence"/>
</dbReference>
<dbReference type="PANTHER" id="PTHR42792">
    <property type="entry name" value="FLAGELLIN"/>
    <property type="match status" value="1"/>
</dbReference>
<feature type="domain" description="Flagellin N-terminal" evidence="5">
    <location>
        <begin position="5"/>
        <end position="140"/>
    </location>
</feature>
<accession>A0ABU8PPL9</accession>
<evidence type="ECO:0000259" key="7">
    <source>
        <dbReference type="Pfam" id="PF12445"/>
    </source>
</evidence>
<dbReference type="InterPro" id="IPR046358">
    <property type="entry name" value="Flagellin_C"/>
</dbReference>
<evidence type="ECO:0000259" key="5">
    <source>
        <dbReference type="Pfam" id="PF00669"/>
    </source>
</evidence>
<gene>
    <name evidence="8" type="ORF">WH298_01565</name>
</gene>
<dbReference type="InterPro" id="IPR032826">
    <property type="entry name" value="FliC_H7"/>
</dbReference>
<dbReference type="InterPro" id="IPR001029">
    <property type="entry name" value="Flagellin_N"/>
</dbReference>
<dbReference type="SUPFAM" id="SSF64518">
    <property type="entry name" value="Phase 1 flagellin"/>
    <property type="match status" value="2"/>
</dbReference>
<keyword evidence="8" id="KW-0282">Flagellum</keyword>
<organism evidence="8 9">
    <name type="scientific">Pantoea nemavictus</name>
    <dbReference type="NCBI Taxonomy" id="2726955"/>
    <lineage>
        <taxon>Bacteria</taxon>
        <taxon>Pseudomonadati</taxon>
        <taxon>Pseudomonadota</taxon>
        <taxon>Gammaproteobacteria</taxon>
        <taxon>Enterobacterales</taxon>
        <taxon>Erwiniaceae</taxon>
        <taxon>Pantoea</taxon>
    </lineage>
</organism>
<dbReference type="Gene3D" id="1.20.1330.10">
    <property type="entry name" value="f41 fragment of flagellin, N-terminal domain"/>
    <property type="match status" value="2"/>
</dbReference>
<dbReference type="Pfam" id="PF00669">
    <property type="entry name" value="Flagellin_N"/>
    <property type="match status" value="1"/>
</dbReference>
<evidence type="ECO:0000313" key="9">
    <source>
        <dbReference type="Proteomes" id="UP001362100"/>
    </source>
</evidence>
<dbReference type="Gene3D" id="2.60.40.4390">
    <property type="match status" value="1"/>
</dbReference>
<keyword evidence="3 4" id="KW-0975">Bacterial flagellum</keyword>
<dbReference type="EMBL" id="JBBGZW010000001">
    <property type="protein sequence ID" value="MEJ5043914.1"/>
    <property type="molecule type" value="Genomic_DNA"/>
</dbReference>